<evidence type="ECO:0000259" key="1">
    <source>
        <dbReference type="Pfam" id="PF00534"/>
    </source>
</evidence>
<dbReference type="Proteomes" id="UP000019112">
    <property type="component" value="Unassembled WGS sequence"/>
</dbReference>
<dbReference type="InterPro" id="IPR001296">
    <property type="entry name" value="Glyco_trans_1"/>
</dbReference>
<dbReference type="Pfam" id="PF00534">
    <property type="entry name" value="Glycos_transf_1"/>
    <property type="match status" value="1"/>
</dbReference>
<dbReference type="Gene3D" id="3.40.50.2000">
    <property type="entry name" value="Glycogen Phosphorylase B"/>
    <property type="match status" value="2"/>
</dbReference>
<proteinExistence type="predicted"/>
<dbReference type="InterPro" id="IPR028098">
    <property type="entry name" value="Glyco_trans_4-like_N"/>
</dbReference>
<dbReference type="PANTHER" id="PTHR12526">
    <property type="entry name" value="GLYCOSYLTRANSFERASE"/>
    <property type="match status" value="1"/>
</dbReference>
<dbReference type="AlphaFoldDB" id="W6TEA9"/>
<dbReference type="EMBL" id="AWTR02000039">
    <property type="protein sequence ID" value="ETZ07503.1"/>
    <property type="molecule type" value="Genomic_DNA"/>
</dbReference>
<accession>W6TEA9</accession>
<dbReference type="Pfam" id="PF13477">
    <property type="entry name" value="Glyco_trans_4_2"/>
    <property type="match status" value="1"/>
</dbReference>
<dbReference type="CDD" id="cd03808">
    <property type="entry name" value="GT4_CapM-like"/>
    <property type="match status" value="1"/>
</dbReference>
<sequence length="383" mass="43372">MSVSKHLRLLFFVSDLDYFISHRLSLALGAIHKGYDVWVMCPYVDSLRELPEGIRVFFLKNFRKSRLSPWSVWKEFLEISKALKSLAPDILHNVGMKPIFLGSYGARSSCGVVNDFSGLGYTFTASLKGYALKKYVLQCIFYSFLPIVLRKKNCVLLCQNKQDESILRKSTKNLNVPISLIPGSGIDMSHFSILPMQKGPPWRLLFAGRLLKEKGLEELVEACRLLNNSDLEILVCGEVDLENPSSCTSKHIEAWKNLGNIQWLGFQKDLRWVYEKVHGAVLPSYREGLPRSLLEACAWGRPIITTQVPGCQDVVIDGVTGYLVQARDALALSIAIDAWIKDDQKEQKGKAGHDHVLKHFSKEKIHPKIFDVYCKILKKECQS</sequence>
<dbReference type="GO" id="GO:0016757">
    <property type="term" value="F:glycosyltransferase activity"/>
    <property type="evidence" value="ECO:0007669"/>
    <property type="project" value="InterPro"/>
</dbReference>
<evidence type="ECO:0000259" key="2">
    <source>
        <dbReference type="Pfam" id="PF13477"/>
    </source>
</evidence>
<name>W6TEA9_HOLOB</name>
<dbReference type="PANTHER" id="PTHR12526:SF638">
    <property type="entry name" value="SPORE COAT PROTEIN SA"/>
    <property type="match status" value="1"/>
</dbReference>
<comment type="caution">
    <text evidence="3">The sequence shown here is derived from an EMBL/GenBank/DDBJ whole genome shotgun (WGS) entry which is preliminary data.</text>
</comment>
<protein>
    <submittedName>
        <fullName evidence="3">N, N'-diacetylbacillosaminyl-diphospho-undecaprenol alpha-1,3-N-acetylgalactosaminyltransferase</fullName>
    </submittedName>
</protein>
<dbReference type="RefSeq" id="WP_021827661.1">
    <property type="nucleotide sequence ID" value="NZ_AWTR02000039.1"/>
</dbReference>
<organism evidence="3 4">
    <name type="scientific">Holospora obtusa F1</name>
    <dbReference type="NCBI Taxonomy" id="1399147"/>
    <lineage>
        <taxon>Bacteria</taxon>
        <taxon>Pseudomonadati</taxon>
        <taxon>Pseudomonadota</taxon>
        <taxon>Alphaproteobacteria</taxon>
        <taxon>Holosporales</taxon>
        <taxon>Holosporaceae</taxon>
        <taxon>Holospora</taxon>
    </lineage>
</organism>
<dbReference type="eggNOG" id="COG0438">
    <property type="taxonomic scope" value="Bacteria"/>
</dbReference>
<keyword evidence="4" id="KW-1185">Reference proteome</keyword>
<dbReference type="SUPFAM" id="SSF53756">
    <property type="entry name" value="UDP-Glycosyltransferase/glycogen phosphorylase"/>
    <property type="match status" value="1"/>
</dbReference>
<evidence type="ECO:0000313" key="4">
    <source>
        <dbReference type="Proteomes" id="UP000019112"/>
    </source>
</evidence>
<feature type="domain" description="Glycosyl transferase family 1" evidence="1">
    <location>
        <begin position="201"/>
        <end position="348"/>
    </location>
</feature>
<feature type="domain" description="Glycosyltransferase subfamily 4-like N-terminal" evidence="2">
    <location>
        <begin position="10"/>
        <end position="138"/>
    </location>
</feature>
<gene>
    <name evidence="3" type="ORF">P618_200292</name>
</gene>
<evidence type="ECO:0000313" key="3">
    <source>
        <dbReference type="EMBL" id="ETZ07503.1"/>
    </source>
</evidence>
<dbReference type="STRING" id="1399147.P618_200292"/>
<dbReference type="OrthoDB" id="9790710at2"/>
<reference evidence="3 4" key="1">
    <citation type="journal article" date="2014" name="FEMS Microbiol. Lett.">
        <title>Draft genome sequences of three Holospora species (Holospora obtusa, Holospora undulata, and Holospora elegans), endonuclear symbiotic bacteria of the ciliate Paramecium caudatum.</title>
        <authorList>
            <person name="Dohra H."/>
            <person name="Tanaka K."/>
            <person name="Suzuki T."/>
            <person name="Fujishima M."/>
            <person name="Suzuki H."/>
        </authorList>
    </citation>
    <scope>NUCLEOTIDE SEQUENCE [LARGE SCALE GENOMIC DNA]</scope>
    <source>
        <strain evidence="3 4">F1</strain>
    </source>
</reference>